<keyword evidence="2" id="KW-1185">Reference proteome</keyword>
<dbReference type="Proteomes" id="UP000185478">
    <property type="component" value="Chromosome"/>
</dbReference>
<protein>
    <submittedName>
        <fullName evidence="1">Uncharacterized protein</fullName>
    </submittedName>
</protein>
<dbReference type="OrthoDB" id="4415628at2"/>
<reference evidence="1 2" key="1">
    <citation type="submission" date="2014-08" db="EMBL/GenBank/DDBJ databases">
        <title>Complete genome sequence of Corynebacterium aquilae S-613T(T) (=DSM 44791(T)), isolated from the choana of a healthy golden eagle.</title>
        <authorList>
            <person name="Ruckert C."/>
            <person name="Albersmeier A."/>
            <person name="Winkler A."/>
            <person name="Kalinowski J."/>
        </authorList>
    </citation>
    <scope>NUCLEOTIDE SEQUENCE [LARGE SCALE GENOMIC DNA]</scope>
    <source>
        <strain evidence="1 2">S-613</strain>
    </source>
</reference>
<organism evidence="1 2">
    <name type="scientific">Corynebacterium aquilae DSM 44791</name>
    <dbReference type="NCBI Taxonomy" id="1431546"/>
    <lineage>
        <taxon>Bacteria</taxon>
        <taxon>Bacillati</taxon>
        <taxon>Actinomycetota</taxon>
        <taxon>Actinomycetes</taxon>
        <taxon>Mycobacteriales</taxon>
        <taxon>Corynebacteriaceae</taxon>
        <taxon>Corynebacterium</taxon>
    </lineage>
</organism>
<evidence type="ECO:0000313" key="1">
    <source>
        <dbReference type="EMBL" id="APT83802.1"/>
    </source>
</evidence>
<dbReference type="AlphaFoldDB" id="A0A1L7CD75"/>
<proteinExistence type="predicted"/>
<gene>
    <name evidence="1" type="ORF">CAQU_00405</name>
</gene>
<evidence type="ECO:0000313" key="2">
    <source>
        <dbReference type="Proteomes" id="UP000185478"/>
    </source>
</evidence>
<dbReference type="RefSeq" id="WP_075724263.1">
    <property type="nucleotide sequence ID" value="NZ_CP009245.1"/>
</dbReference>
<dbReference type="EMBL" id="CP009245">
    <property type="protein sequence ID" value="APT83802.1"/>
    <property type="molecule type" value="Genomic_DNA"/>
</dbReference>
<dbReference type="KEGG" id="caqu:CAQU_00405"/>
<accession>A0A1L7CD75</accession>
<sequence>MIQKDMPTLIFGRVVLQSHLTGTDLLIFAEDFNSYYFRTDPAAELAVPLQDLPKQFPEGHLEAMIKQIFKTARHELDASYDGGYEQACADLKAWISNPDR</sequence>
<name>A0A1L7CD75_9CORY</name>